<reference evidence="1 2" key="1">
    <citation type="journal article" date="2022" name="Allergy">
        <title>Genome assembly and annotation of Periplaneta americana reveal a comprehensive cockroach allergen profile.</title>
        <authorList>
            <person name="Wang L."/>
            <person name="Xiong Q."/>
            <person name="Saelim N."/>
            <person name="Wang L."/>
            <person name="Nong W."/>
            <person name="Wan A.T."/>
            <person name="Shi M."/>
            <person name="Liu X."/>
            <person name="Cao Q."/>
            <person name="Hui J.H.L."/>
            <person name="Sookrung N."/>
            <person name="Leung T.F."/>
            <person name="Tungtrongchitr A."/>
            <person name="Tsui S.K.W."/>
        </authorList>
    </citation>
    <scope>NUCLEOTIDE SEQUENCE [LARGE SCALE GENOMIC DNA]</scope>
    <source>
        <strain evidence="1">PWHHKU_190912</strain>
    </source>
</reference>
<dbReference type="EMBL" id="JAJSOF020000015">
    <property type="protein sequence ID" value="KAJ4441940.1"/>
    <property type="molecule type" value="Genomic_DNA"/>
</dbReference>
<name>A0ABQ8T621_PERAM</name>
<proteinExistence type="predicted"/>
<protein>
    <submittedName>
        <fullName evidence="1">Uncharacterized protein</fullName>
    </submittedName>
</protein>
<sequence length="138" mass="15062">MAGLCEGGNEPSGSLKAICAGGDPVAHIETLPCSRNHSFCEANVILARSLELGRVYDLKLRVRDTHGDSTTVECTIRPTNSSTPIDTIFPHLPTLIVVPEDAKVGTELEYVIVRKNPKNTRHANLELRASNFLFNSSY</sequence>
<accession>A0ABQ8T621</accession>
<gene>
    <name evidence="1" type="ORF">ANN_11803</name>
</gene>
<evidence type="ECO:0000313" key="2">
    <source>
        <dbReference type="Proteomes" id="UP001148838"/>
    </source>
</evidence>
<dbReference type="Proteomes" id="UP001148838">
    <property type="component" value="Unassembled WGS sequence"/>
</dbReference>
<comment type="caution">
    <text evidence="1">The sequence shown here is derived from an EMBL/GenBank/DDBJ whole genome shotgun (WGS) entry which is preliminary data.</text>
</comment>
<evidence type="ECO:0000313" key="1">
    <source>
        <dbReference type="EMBL" id="KAJ4441940.1"/>
    </source>
</evidence>
<keyword evidence="2" id="KW-1185">Reference proteome</keyword>
<organism evidence="1 2">
    <name type="scientific">Periplaneta americana</name>
    <name type="common">American cockroach</name>
    <name type="synonym">Blatta americana</name>
    <dbReference type="NCBI Taxonomy" id="6978"/>
    <lineage>
        <taxon>Eukaryota</taxon>
        <taxon>Metazoa</taxon>
        <taxon>Ecdysozoa</taxon>
        <taxon>Arthropoda</taxon>
        <taxon>Hexapoda</taxon>
        <taxon>Insecta</taxon>
        <taxon>Pterygota</taxon>
        <taxon>Neoptera</taxon>
        <taxon>Polyneoptera</taxon>
        <taxon>Dictyoptera</taxon>
        <taxon>Blattodea</taxon>
        <taxon>Blattoidea</taxon>
        <taxon>Blattidae</taxon>
        <taxon>Blattinae</taxon>
        <taxon>Periplaneta</taxon>
    </lineage>
</organism>